<organism evidence="1 2">
    <name type="scientific">Romanomermis culicivorax</name>
    <name type="common">Nematode worm</name>
    <dbReference type="NCBI Taxonomy" id="13658"/>
    <lineage>
        <taxon>Eukaryota</taxon>
        <taxon>Metazoa</taxon>
        <taxon>Ecdysozoa</taxon>
        <taxon>Nematoda</taxon>
        <taxon>Enoplea</taxon>
        <taxon>Dorylaimia</taxon>
        <taxon>Mermithida</taxon>
        <taxon>Mermithoidea</taxon>
        <taxon>Mermithidae</taxon>
        <taxon>Romanomermis</taxon>
    </lineage>
</organism>
<accession>A0A915J957</accession>
<reference evidence="2" key="1">
    <citation type="submission" date="2022-11" db="UniProtKB">
        <authorList>
            <consortium name="WormBaseParasite"/>
        </authorList>
    </citation>
    <scope>IDENTIFICATION</scope>
</reference>
<name>A0A915J957_ROMCU</name>
<evidence type="ECO:0000313" key="2">
    <source>
        <dbReference type="WBParaSite" id="nRc.2.0.1.t22239-RA"/>
    </source>
</evidence>
<dbReference type="Proteomes" id="UP000887565">
    <property type="component" value="Unplaced"/>
</dbReference>
<evidence type="ECO:0000313" key="1">
    <source>
        <dbReference type="Proteomes" id="UP000887565"/>
    </source>
</evidence>
<sequence>MVLIKTTAPIITTIVMTATPNIIIAETVSVTSPFIRAVALEKSDPFFMHDVSQGNSMGLTLTILPSVTTAIDTISQIIISVWDTRVISKCSKDIKNS</sequence>
<keyword evidence="1" id="KW-1185">Reference proteome</keyword>
<dbReference type="AlphaFoldDB" id="A0A915J957"/>
<dbReference type="WBParaSite" id="nRc.2.0.1.t22239-RA">
    <property type="protein sequence ID" value="nRc.2.0.1.t22239-RA"/>
    <property type="gene ID" value="nRc.2.0.1.g22239"/>
</dbReference>
<protein>
    <submittedName>
        <fullName evidence="2">Uncharacterized protein</fullName>
    </submittedName>
</protein>
<proteinExistence type="predicted"/>